<sequence>MSEEDVAKEIRESDENVQQGKAKYKLYYFDARGKGEIIRVALHFLNISFHDNRIPIDSWGKNKKSRAVAEEKAYFGGKTKLEQARVDMHTAWIFDLLEALARIQMSEVPDNRPEKMKDFGQTTLVHFLDAFSKLIEKQGTFLIGKNFTYLDCAFITFYKLIKEPFKEQVSNYGLINDYFNRSILLPTLQPYIEAHWTD</sequence>
<name>A0AC35TZ14_9BILA</name>
<accession>A0AC35TZ14</accession>
<dbReference type="WBParaSite" id="RSKR_0000594600.1">
    <property type="protein sequence ID" value="RSKR_0000594600.1"/>
    <property type="gene ID" value="RSKR_0000594600"/>
</dbReference>
<protein>
    <submittedName>
        <fullName evidence="2">GST C-terminal domain-containing protein</fullName>
    </submittedName>
</protein>
<reference evidence="2" key="1">
    <citation type="submission" date="2016-11" db="UniProtKB">
        <authorList>
            <consortium name="WormBaseParasite"/>
        </authorList>
    </citation>
    <scope>IDENTIFICATION</scope>
    <source>
        <strain evidence="2">KR3021</strain>
    </source>
</reference>
<evidence type="ECO:0000313" key="2">
    <source>
        <dbReference type="WBParaSite" id="RSKR_0000594600.1"/>
    </source>
</evidence>
<proteinExistence type="predicted"/>
<dbReference type="Proteomes" id="UP000095286">
    <property type="component" value="Unplaced"/>
</dbReference>
<organism evidence="1 2">
    <name type="scientific">Rhabditophanes sp. KR3021</name>
    <dbReference type="NCBI Taxonomy" id="114890"/>
    <lineage>
        <taxon>Eukaryota</taxon>
        <taxon>Metazoa</taxon>
        <taxon>Ecdysozoa</taxon>
        <taxon>Nematoda</taxon>
        <taxon>Chromadorea</taxon>
        <taxon>Rhabditida</taxon>
        <taxon>Tylenchina</taxon>
        <taxon>Panagrolaimomorpha</taxon>
        <taxon>Strongyloidoidea</taxon>
        <taxon>Alloionematidae</taxon>
        <taxon>Rhabditophanes</taxon>
    </lineage>
</organism>
<evidence type="ECO:0000313" key="1">
    <source>
        <dbReference type="Proteomes" id="UP000095286"/>
    </source>
</evidence>